<sequence>MLDENRVPPEGPFDVALTNGLLAIVAAIDPAAVIDKRGFTLPASVLLPKAVALGLSVNQATLAEGLDLTQPLRHGRADDEWIQLGSKHLTALRELDEFDGLEVLHHVGAHRTVDDMMVTLFYEKARAYAERDVRRVKDLLDVMDPEECNECFRRTFVPLGYDNSGGTMTVGLCIACGHQRDEDTAWGMYMAEQWELRWQHE</sequence>
<dbReference type="RefSeq" id="WP_184826640.1">
    <property type="nucleotide sequence ID" value="NZ_JACHMM010000001.1"/>
</dbReference>
<keyword evidence="2" id="KW-1185">Reference proteome</keyword>
<evidence type="ECO:0000313" key="1">
    <source>
        <dbReference type="EMBL" id="MBB5790520.1"/>
    </source>
</evidence>
<comment type="caution">
    <text evidence="1">The sequence shown here is derived from an EMBL/GenBank/DDBJ whole genome shotgun (WGS) entry which is preliminary data.</text>
</comment>
<proteinExistence type="predicted"/>
<organism evidence="1 2">
    <name type="scientific">Jiangella mangrovi</name>
    <dbReference type="NCBI Taxonomy" id="1524084"/>
    <lineage>
        <taxon>Bacteria</taxon>
        <taxon>Bacillati</taxon>
        <taxon>Actinomycetota</taxon>
        <taxon>Actinomycetes</taxon>
        <taxon>Jiangellales</taxon>
        <taxon>Jiangellaceae</taxon>
        <taxon>Jiangella</taxon>
    </lineage>
</organism>
<protein>
    <submittedName>
        <fullName evidence="1">Uncharacterized protein</fullName>
    </submittedName>
</protein>
<evidence type="ECO:0000313" key="2">
    <source>
        <dbReference type="Proteomes" id="UP000542813"/>
    </source>
</evidence>
<dbReference type="AlphaFoldDB" id="A0A7W9GUZ5"/>
<gene>
    <name evidence="1" type="ORF">HD601_005095</name>
</gene>
<accession>A0A7W9GUZ5</accession>
<dbReference type="Proteomes" id="UP000542813">
    <property type="component" value="Unassembled WGS sequence"/>
</dbReference>
<reference evidence="1 2" key="1">
    <citation type="submission" date="2020-08" db="EMBL/GenBank/DDBJ databases">
        <title>Sequencing the genomes of 1000 actinobacteria strains.</title>
        <authorList>
            <person name="Klenk H.-P."/>
        </authorList>
    </citation>
    <scope>NUCLEOTIDE SEQUENCE [LARGE SCALE GENOMIC DNA]</scope>
    <source>
        <strain evidence="1 2">DSM 102122</strain>
    </source>
</reference>
<dbReference type="EMBL" id="JACHMM010000001">
    <property type="protein sequence ID" value="MBB5790520.1"/>
    <property type="molecule type" value="Genomic_DNA"/>
</dbReference>
<name>A0A7W9GUZ5_9ACTN</name>